<keyword evidence="1" id="KW-0732">Signal</keyword>
<accession>A0A379Q3R8</accession>
<proteinExistence type="predicted"/>
<gene>
    <name evidence="2" type="ORF">NCTC9854_01290</name>
</gene>
<evidence type="ECO:0000313" key="3">
    <source>
        <dbReference type="Proteomes" id="UP000254773"/>
    </source>
</evidence>
<sequence length="322" mass="33947">MQATIKRRLTKVALALVVAGYCAAPAVAANGNLKAGQWQIVSETTGTIQGSVPWITRSTEKVGDNDKNHVTVTVDRGGRAAATDGDKQFHVGDKITINWAVGDTEGDLDANNTATKSTVVWVRSKNQDGSDAAEIDGTTGQDSYTIQAGDADYYLGIKITPTTTTGDPYVAEVQLLSDLSTDAGGGADDDDVPEGPVVNESVKVVIYKSGSNTNLLGTQTKLETNATYKVLLWSDKNANGTYDGGEENVTTQYDYRWKFTGTSAKAGTGAPGIVNESYNNRDLVIPVTNAEAKTAFEGAEGGVTVGTDGVQGFGLSIDYRRK</sequence>
<name>A0A379Q3R8_SALER</name>
<dbReference type="NCBIfam" id="NF040711">
    <property type="entry name" value="partner_SinI"/>
    <property type="match status" value="1"/>
</dbReference>
<feature type="chain" id="PRO_5017053083" evidence="1">
    <location>
        <begin position="29"/>
        <end position="322"/>
    </location>
</feature>
<reference evidence="2 3" key="1">
    <citation type="submission" date="2018-06" db="EMBL/GenBank/DDBJ databases">
        <authorList>
            <consortium name="Pathogen Informatics"/>
            <person name="Doyle S."/>
        </authorList>
    </citation>
    <scope>NUCLEOTIDE SEQUENCE [LARGE SCALE GENOMIC DNA]</scope>
    <source>
        <strain evidence="2 3">NCTC9854</strain>
    </source>
</reference>
<evidence type="ECO:0000313" key="2">
    <source>
        <dbReference type="EMBL" id="SUF37039.1"/>
    </source>
</evidence>
<dbReference type="Proteomes" id="UP000254773">
    <property type="component" value="Unassembled WGS sequence"/>
</dbReference>
<protein>
    <submittedName>
        <fullName evidence="2">SinI -like protein</fullName>
    </submittedName>
</protein>
<evidence type="ECO:0000256" key="1">
    <source>
        <dbReference type="SAM" id="SignalP"/>
    </source>
</evidence>
<dbReference type="EMBL" id="UGWI01000001">
    <property type="protein sequence ID" value="SUF37039.1"/>
    <property type="molecule type" value="Genomic_DNA"/>
</dbReference>
<organism evidence="2 3">
    <name type="scientific">Salmonella enterica</name>
    <name type="common">Salmonella choleraesuis</name>
    <dbReference type="NCBI Taxonomy" id="28901"/>
    <lineage>
        <taxon>Bacteria</taxon>
        <taxon>Pseudomonadati</taxon>
        <taxon>Pseudomonadota</taxon>
        <taxon>Gammaproteobacteria</taxon>
        <taxon>Enterobacterales</taxon>
        <taxon>Enterobacteriaceae</taxon>
        <taxon>Salmonella</taxon>
    </lineage>
</organism>
<feature type="signal peptide" evidence="1">
    <location>
        <begin position="1"/>
        <end position="28"/>
    </location>
</feature>
<dbReference type="AlphaFoldDB" id="A0A379Q3R8"/>
<dbReference type="InterPro" id="IPR047745">
    <property type="entry name" value="SinI-like"/>
</dbReference>